<proteinExistence type="predicted"/>
<protein>
    <submittedName>
        <fullName evidence="1">Uncharacterized protein</fullName>
    </submittedName>
</protein>
<organism evidence="1 2">
    <name type="scientific">Populus alba</name>
    <name type="common">White poplar</name>
    <dbReference type="NCBI Taxonomy" id="43335"/>
    <lineage>
        <taxon>Eukaryota</taxon>
        <taxon>Viridiplantae</taxon>
        <taxon>Streptophyta</taxon>
        <taxon>Embryophyta</taxon>
        <taxon>Tracheophyta</taxon>
        <taxon>Spermatophyta</taxon>
        <taxon>Magnoliopsida</taxon>
        <taxon>eudicotyledons</taxon>
        <taxon>Gunneridae</taxon>
        <taxon>Pentapetalae</taxon>
        <taxon>rosids</taxon>
        <taxon>fabids</taxon>
        <taxon>Malpighiales</taxon>
        <taxon>Salicaceae</taxon>
        <taxon>Saliceae</taxon>
        <taxon>Populus</taxon>
    </lineage>
</organism>
<keyword evidence="2" id="KW-1185">Reference proteome</keyword>
<accession>A0ACC4B9M3</accession>
<dbReference type="Proteomes" id="UP000309997">
    <property type="component" value="Unassembled WGS sequence"/>
</dbReference>
<sequence length="275" mass="30084">MSYAVSVFEKTENPNAFIWNTMIRGFGKINDAPKASVFYKRMQERGLVADDFIFSFLLMVCGQLGSVLLGRQMHCSTLNMGLINMSLLGTLLFMYMECSRILKHPASCLQIFPALVAWNTMIGSYVSCGKFKEALGMFSRMMELCLEPDEATLVDTFSAGSSLGALDFGRWGHSCISNTDIMGVRIIEVNYSLLDIRGGVRKPEPGNGDVGNGENVHPLISAAIQGEKWHCPPAGSNKLEAVQSAISFLIHPQLVIIDSVSWNPGSDGQFPARSA</sequence>
<name>A0ACC4B9M3_POPAL</name>
<gene>
    <name evidence="1" type="ORF">D5086_023057</name>
</gene>
<evidence type="ECO:0000313" key="1">
    <source>
        <dbReference type="EMBL" id="KAL3574956.1"/>
    </source>
</evidence>
<dbReference type="EMBL" id="RCHU02000012">
    <property type="protein sequence ID" value="KAL3574956.1"/>
    <property type="molecule type" value="Genomic_DNA"/>
</dbReference>
<evidence type="ECO:0000313" key="2">
    <source>
        <dbReference type="Proteomes" id="UP000309997"/>
    </source>
</evidence>
<reference evidence="1 2" key="1">
    <citation type="journal article" date="2024" name="Plant Biotechnol. J.">
        <title>Genome and CRISPR/Cas9 system of a widespread forest tree (Populus alba) in the world.</title>
        <authorList>
            <person name="Liu Y.J."/>
            <person name="Jiang P.F."/>
            <person name="Han X.M."/>
            <person name="Li X.Y."/>
            <person name="Wang H.M."/>
            <person name="Wang Y.J."/>
            <person name="Wang X.X."/>
            <person name="Zeng Q.Y."/>
        </authorList>
    </citation>
    <scope>NUCLEOTIDE SEQUENCE [LARGE SCALE GENOMIC DNA]</scope>
    <source>
        <strain evidence="2">cv. PAL-ZL1</strain>
    </source>
</reference>
<comment type="caution">
    <text evidence="1">The sequence shown here is derived from an EMBL/GenBank/DDBJ whole genome shotgun (WGS) entry which is preliminary data.</text>
</comment>